<comment type="similarity">
    <text evidence="5">Belongs to the binding-protein-dependent transport system permease family.</text>
</comment>
<evidence type="ECO:0000259" key="6">
    <source>
        <dbReference type="PROSITE" id="PS50928"/>
    </source>
</evidence>
<dbReference type="GO" id="GO:0055085">
    <property type="term" value="P:transmembrane transport"/>
    <property type="evidence" value="ECO:0007669"/>
    <property type="project" value="InterPro"/>
</dbReference>
<dbReference type="CDD" id="cd06261">
    <property type="entry name" value="TM_PBP2"/>
    <property type="match status" value="2"/>
</dbReference>
<dbReference type="PANTHER" id="PTHR42744">
    <property type="entry name" value="BINDING-PROTEIN-DEPENDENT TRANSPORT SYSTEMS INNER MEMBRANE COMPONENT"/>
    <property type="match status" value="1"/>
</dbReference>
<accession>A0A0J6ZLK4</accession>
<feature type="transmembrane region" description="Helical" evidence="5">
    <location>
        <begin position="544"/>
        <end position="566"/>
    </location>
</feature>
<evidence type="ECO:0000256" key="5">
    <source>
        <dbReference type="RuleBase" id="RU363032"/>
    </source>
</evidence>
<reference evidence="7 8" key="1">
    <citation type="submission" date="2015-06" db="EMBL/GenBank/DDBJ databases">
        <title>Draft genome sequence of beer spoilage bacterium Megasphaera cerevisiae type strain 20462.</title>
        <authorList>
            <person name="Kutumbaka K."/>
            <person name="Pasmowitz J."/>
            <person name="Mategko J."/>
            <person name="Reyes D."/>
            <person name="Friedrich A."/>
            <person name="Han S."/>
            <person name="Martens-Habbena W."/>
            <person name="Neal-McKinney J."/>
            <person name="Janagama H.K."/>
            <person name="Nadala C."/>
            <person name="Samadpour M."/>
        </authorList>
    </citation>
    <scope>NUCLEOTIDE SEQUENCE [LARGE SCALE GENOMIC DNA]</scope>
    <source>
        <strain evidence="7 8">DSM 20462</strain>
    </source>
</reference>
<comment type="caution">
    <text evidence="7">The sequence shown here is derived from an EMBL/GenBank/DDBJ whole genome shotgun (WGS) entry which is preliminary data.</text>
</comment>
<sequence>MTLFTGSSDTQHIRGIDIILLLCVFIIFYGVFYLSQGMTVPFSMTNEPKIDLDPIMLPYYGGRSILRIFIAFIVSLLFSIVYGYIAAKSASARKILIPLLDILQSIPVLGFLSATIIMFINLFPHSLAGVEIASIFAIFTSMAWNMTFSFYQSILSEPRDLTEATKVLHLNSWQRFLHLDLPVSIIGLIWNSMMSFGGAWFFLAASEAISVMGQDIQLPGVGSYLAVATAEGNMTAMLYAIVTMLIMILLIDQLFWRPLVVWSQKFKVELSESEIQPTSWVYDILHASWLMNNIVNKVLQPPFRLVSFIISQLAAVTDRIHDELQARHQKQTALYLIKIIICLCFLYLLYSPAHSTLLNIRDVKVGDIGDAFILGTYTLLRVLAALLIGALWTIPVGVAIGLRPKLSEKLQPVIQIIASFPANMIFPFVTILFLKYNFNFEIGSVFLMILGTQWYILFNVIAGAMSIPNDLLEAASVFHITGWQKWRYLILPSIFPHLLTGLITASGGAWNASIVSEIVVWKNHPLVAKGLGAYVSQATAEGNWPQIIIGVMIMCIFVVAVNRFLWRRLYELAESRFHVE</sequence>
<dbReference type="PROSITE" id="PS50928">
    <property type="entry name" value="ABC_TM1"/>
    <property type="match status" value="2"/>
</dbReference>
<feature type="transmembrane region" description="Helical" evidence="5">
    <location>
        <begin position="414"/>
        <end position="434"/>
    </location>
</feature>
<dbReference type="STRING" id="39029.BSR42_11525"/>
<feature type="transmembrane region" description="Helical" evidence="5">
    <location>
        <begin position="488"/>
        <end position="510"/>
    </location>
</feature>
<dbReference type="GO" id="GO:0005886">
    <property type="term" value="C:plasma membrane"/>
    <property type="evidence" value="ECO:0007669"/>
    <property type="project" value="UniProtKB-SubCell"/>
</dbReference>
<dbReference type="Gene3D" id="1.10.3720.10">
    <property type="entry name" value="MetI-like"/>
    <property type="match status" value="2"/>
</dbReference>
<organism evidence="7 8">
    <name type="scientific">Megasphaera cerevisiae DSM 20462</name>
    <dbReference type="NCBI Taxonomy" id="1122219"/>
    <lineage>
        <taxon>Bacteria</taxon>
        <taxon>Bacillati</taxon>
        <taxon>Bacillota</taxon>
        <taxon>Negativicutes</taxon>
        <taxon>Veillonellales</taxon>
        <taxon>Veillonellaceae</taxon>
        <taxon>Megasphaera</taxon>
    </lineage>
</organism>
<dbReference type="Proteomes" id="UP000036503">
    <property type="component" value="Unassembled WGS sequence"/>
</dbReference>
<proteinExistence type="inferred from homology"/>
<feature type="transmembrane region" description="Helical" evidence="5">
    <location>
        <begin position="65"/>
        <end position="87"/>
    </location>
</feature>
<feature type="transmembrane region" description="Helical" evidence="5">
    <location>
        <begin position="446"/>
        <end position="467"/>
    </location>
</feature>
<dbReference type="EMBL" id="LEKT01000047">
    <property type="protein sequence ID" value="KMO85751.1"/>
    <property type="molecule type" value="Genomic_DNA"/>
</dbReference>
<protein>
    <submittedName>
        <fullName evidence="7">Sulfonate ABC transporter permease</fullName>
    </submittedName>
</protein>
<feature type="transmembrane region" description="Helical" evidence="5">
    <location>
        <begin position="333"/>
        <end position="350"/>
    </location>
</feature>
<feature type="transmembrane region" description="Helical" evidence="5">
    <location>
        <begin position="12"/>
        <end position="34"/>
    </location>
</feature>
<keyword evidence="3 5" id="KW-1133">Transmembrane helix</keyword>
<name>A0A0J6ZLK4_9FIRM</name>
<feature type="transmembrane region" description="Helical" evidence="5">
    <location>
        <begin position="181"/>
        <end position="203"/>
    </location>
</feature>
<dbReference type="RefSeq" id="WP_048515045.1">
    <property type="nucleotide sequence ID" value="NZ_FUXD01000050.1"/>
</dbReference>
<comment type="subcellular location">
    <subcellularLocation>
        <location evidence="5">Cell membrane</location>
        <topology evidence="5">Multi-pass membrane protein</topology>
    </subcellularLocation>
    <subcellularLocation>
        <location evidence="1">Membrane</location>
        <topology evidence="1">Multi-pass membrane protein</topology>
    </subcellularLocation>
</comment>
<keyword evidence="8" id="KW-1185">Reference proteome</keyword>
<dbReference type="AlphaFoldDB" id="A0A0J6ZLK4"/>
<evidence type="ECO:0000256" key="4">
    <source>
        <dbReference type="ARBA" id="ARBA00023136"/>
    </source>
</evidence>
<feature type="domain" description="ABC transmembrane type-1" evidence="6">
    <location>
        <begin position="61"/>
        <end position="255"/>
    </location>
</feature>
<evidence type="ECO:0000313" key="8">
    <source>
        <dbReference type="Proteomes" id="UP000036503"/>
    </source>
</evidence>
<feature type="transmembrane region" description="Helical" evidence="5">
    <location>
        <begin position="132"/>
        <end position="151"/>
    </location>
</feature>
<dbReference type="PANTHER" id="PTHR42744:SF1">
    <property type="entry name" value="BINDING-PROTEIN-DEPENDENT TRANSPORT SYSTEMS INNER MEMBRANE COMPONENT"/>
    <property type="match status" value="1"/>
</dbReference>
<dbReference type="InParanoid" id="A0A0J6ZLK4"/>
<feature type="transmembrane region" description="Helical" evidence="5">
    <location>
        <begin position="99"/>
        <end position="120"/>
    </location>
</feature>
<dbReference type="Pfam" id="PF00528">
    <property type="entry name" value="BPD_transp_1"/>
    <property type="match status" value="2"/>
</dbReference>
<dbReference type="InterPro" id="IPR000515">
    <property type="entry name" value="MetI-like"/>
</dbReference>
<keyword evidence="5" id="KW-0813">Transport</keyword>
<keyword evidence="4 5" id="KW-0472">Membrane</keyword>
<dbReference type="OrthoDB" id="9806809at2"/>
<evidence type="ECO:0000313" key="7">
    <source>
        <dbReference type="EMBL" id="KMO85751.1"/>
    </source>
</evidence>
<gene>
    <name evidence="7" type="ORF">AB840_11795</name>
</gene>
<evidence type="ECO:0000256" key="1">
    <source>
        <dbReference type="ARBA" id="ARBA00004141"/>
    </source>
</evidence>
<keyword evidence="2 5" id="KW-0812">Transmembrane</keyword>
<feature type="transmembrane region" description="Helical" evidence="5">
    <location>
        <begin position="382"/>
        <end position="402"/>
    </location>
</feature>
<evidence type="ECO:0000256" key="3">
    <source>
        <dbReference type="ARBA" id="ARBA00022989"/>
    </source>
</evidence>
<dbReference type="SUPFAM" id="SSF161098">
    <property type="entry name" value="MetI-like"/>
    <property type="match status" value="2"/>
</dbReference>
<dbReference type="PATRIC" id="fig|1122219.3.peg.2319"/>
<feature type="transmembrane region" description="Helical" evidence="5">
    <location>
        <begin position="236"/>
        <end position="256"/>
    </location>
</feature>
<dbReference type="InterPro" id="IPR035906">
    <property type="entry name" value="MetI-like_sf"/>
</dbReference>
<evidence type="ECO:0000256" key="2">
    <source>
        <dbReference type="ARBA" id="ARBA00022692"/>
    </source>
</evidence>
<feature type="domain" description="ABC transmembrane type-1" evidence="6">
    <location>
        <begin position="375"/>
        <end position="565"/>
    </location>
</feature>